<keyword evidence="3" id="KW-0540">Nuclease</keyword>
<comment type="caution">
    <text evidence="3">The sequence shown here is derived from an EMBL/GenBank/DDBJ whole genome shotgun (WGS) entry which is preliminary data.</text>
</comment>
<dbReference type="InterPro" id="IPR003615">
    <property type="entry name" value="HNH_nuc"/>
</dbReference>
<evidence type="ECO:0000313" key="4">
    <source>
        <dbReference type="Proteomes" id="UP001558474"/>
    </source>
</evidence>
<dbReference type="GO" id="GO:0004519">
    <property type="term" value="F:endonuclease activity"/>
    <property type="evidence" value="ECO:0007669"/>
    <property type="project" value="UniProtKB-KW"/>
</dbReference>
<dbReference type="Pfam" id="PF01844">
    <property type="entry name" value="HNH"/>
    <property type="match status" value="1"/>
</dbReference>
<feature type="domain" description="HNH nuclease" evidence="2">
    <location>
        <begin position="1"/>
        <end position="59"/>
    </location>
</feature>
<reference evidence="3 4" key="1">
    <citation type="submission" date="2024-04" db="EMBL/GenBank/DDBJ databases">
        <title>Genomic Markers of Mycobacteria.</title>
        <authorList>
            <person name="Soliman M.S."/>
            <person name="Elkholy A."/>
            <person name="Soliman N.S."/>
            <person name="Abbas A."/>
            <person name="Khayrat S."/>
            <person name="Shawky S."/>
        </authorList>
    </citation>
    <scope>NUCLEOTIDE SEQUENCE [LARGE SCALE GENOMIC DNA]</scope>
    <source>
        <strain evidence="3 4">Egy-CU-AM5</strain>
    </source>
</reference>
<feature type="compositionally biased region" description="Low complexity" evidence="1">
    <location>
        <begin position="64"/>
        <end position="78"/>
    </location>
</feature>
<dbReference type="InterPro" id="IPR002711">
    <property type="entry name" value="HNH"/>
</dbReference>
<keyword evidence="3" id="KW-0378">Hydrolase</keyword>
<name>A0ABV3VLZ8_9MYCO</name>
<sequence length="88" mass="10029">MRKAVHHRDNGTCQLRYAGCTREGTEVDHIIGVAELGIDRADSYDDLDNLQLACVPCHKKKTATQAMAGRQRQRAAARQPRERWPWQT</sequence>
<organism evidence="3 4">
    <name type="scientific">Mycolicibacterium porcinum</name>
    <dbReference type="NCBI Taxonomy" id="39693"/>
    <lineage>
        <taxon>Bacteria</taxon>
        <taxon>Bacillati</taxon>
        <taxon>Actinomycetota</taxon>
        <taxon>Actinomycetes</taxon>
        <taxon>Mycobacteriales</taxon>
        <taxon>Mycobacteriaceae</taxon>
        <taxon>Mycolicibacterium</taxon>
    </lineage>
</organism>
<accession>A0ABV3VLZ8</accession>
<dbReference type="Proteomes" id="UP001558474">
    <property type="component" value="Unassembled WGS sequence"/>
</dbReference>
<keyword evidence="4" id="KW-1185">Reference proteome</keyword>
<feature type="region of interest" description="Disordered" evidence="1">
    <location>
        <begin position="64"/>
        <end position="88"/>
    </location>
</feature>
<proteinExistence type="predicted"/>
<dbReference type="CDD" id="cd00085">
    <property type="entry name" value="HNHc"/>
    <property type="match status" value="1"/>
</dbReference>
<feature type="compositionally biased region" description="Basic and acidic residues" evidence="1">
    <location>
        <begin position="79"/>
        <end position="88"/>
    </location>
</feature>
<evidence type="ECO:0000256" key="1">
    <source>
        <dbReference type="SAM" id="MobiDB-lite"/>
    </source>
</evidence>
<gene>
    <name evidence="3" type="ORF">ABFW12_29655</name>
</gene>
<dbReference type="Gene3D" id="1.10.30.50">
    <property type="match status" value="1"/>
</dbReference>
<evidence type="ECO:0000313" key="3">
    <source>
        <dbReference type="EMBL" id="MEX3742411.1"/>
    </source>
</evidence>
<protein>
    <submittedName>
        <fullName evidence="3">HNH endonuclease signature motif containing protein</fullName>
    </submittedName>
</protein>
<keyword evidence="3" id="KW-0255">Endonuclease</keyword>
<dbReference type="RefSeq" id="WP_368574326.1">
    <property type="nucleotide sequence ID" value="NZ_JBDLOU010000099.1"/>
</dbReference>
<dbReference type="EMBL" id="JBDLOU010000099">
    <property type="protein sequence ID" value="MEX3742411.1"/>
    <property type="molecule type" value="Genomic_DNA"/>
</dbReference>
<dbReference type="SMART" id="SM00507">
    <property type="entry name" value="HNHc"/>
    <property type="match status" value="1"/>
</dbReference>
<evidence type="ECO:0000259" key="2">
    <source>
        <dbReference type="SMART" id="SM00507"/>
    </source>
</evidence>